<feature type="domain" description="Helicase C-terminal" evidence="10">
    <location>
        <begin position="234"/>
        <end position="378"/>
    </location>
</feature>
<comment type="caution">
    <text evidence="12">The sequence shown here is derived from an EMBL/GenBank/DDBJ whole genome shotgun (WGS) entry which is preliminary data.</text>
</comment>
<dbReference type="Gene3D" id="3.40.50.300">
    <property type="entry name" value="P-loop containing nucleotide triphosphate hydrolases"/>
    <property type="match status" value="2"/>
</dbReference>
<dbReference type="InterPro" id="IPR011545">
    <property type="entry name" value="DEAD/DEAH_box_helicase_dom"/>
</dbReference>
<evidence type="ECO:0000313" key="12">
    <source>
        <dbReference type="EMBL" id="MEF3082908.1"/>
    </source>
</evidence>
<dbReference type="PROSITE" id="PS51192">
    <property type="entry name" value="HELICASE_ATP_BIND_1"/>
    <property type="match status" value="1"/>
</dbReference>
<evidence type="ECO:0000256" key="4">
    <source>
        <dbReference type="ARBA" id="ARBA00022840"/>
    </source>
</evidence>
<keyword evidence="2 7" id="KW-0378">Hydrolase</keyword>
<dbReference type="InterPro" id="IPR014014">
    <property type="entry name" value="RNA_helicase_DEAD_Q_motif"/>
</dbReference>
<dbReference type="SMART" id="SM00490">
    <property type="entry name" value="HELICc"/>
    <property type="match status" value="1"/>
</dbReference>
<evidence type="ECO:0000313" key="13">
    <source>
        <dbReference type="Proteomes" id="UP001358324"/>
    </source>
</evidence>
<accession>A0ABU7WGC6</accession>
<dbReference type="CDD" id="cd00268">
    <property type="entry name" value="DEADc"/>
    <property type="match status" value="1"/>
</dbReference>
<feature type="domain" description="DEAD-box RNA helicase Q" evidence="11">
    <location>
        <begin position="1"/>
        <end position="29"/>
    </location>
</feature>
<keyword evidence="1 7" id="KW-0547">Nucleotide-binding</keyword>
<evidence type="ECO:0000259" key="9">
    <source>
        <dbReference type="PROSITE" id="PS51192"/>
    </source>
</evidence>
<evidence type="ECO:0000256" key="2">
    <source>
        <dbReference type="ARBA" id="ARBA00022801"/>
    </source>
</evidence>
<dbReference type="InterPro" id="IPR001650">
    <property type="entry name" value="Helicase_C-like"/>
</dbReference>
<evidence type="ECO:0000256" key="3">
    <source>
        <dbReference type="ARBA" id="ARBA00022806"/>
    </source>
</evidence>
<dbReference type="GO" id="GO:0004386">
    <property type="term" value="F:helicase activity"/>
    <property type="evidence" value="ECO:0007669"/>
    <property type="project" value="UniProtKB-KW"/>
</dbReference>
<dbReference type="InterPro" id="IPR027417">
    <property type="entry name" value="P-loop_NTPase"/>
</dbReference>
<dbReference type="PANTHER" id="PTHR47959:SF13">
    <property type="entry name" value="ATP-DEPENDENT RNA HELICASE RHLE"/>
    <property type="match status" value="1"/>
</dbReference>
<dbReference type="PROSITE" id="PS00039">
    <property type="entry name" value="DEAD_ATP_HELICASE"/>
    <property type="match status" value="1"/>
</dbReference>
<comment type="similarity">
    <text evidence="5 7">Belongs to the DEAD box helicase family.</text>
</comment>
<dbReference type="Pfam" id="PF00270">
    <property type="entry name" value="DEAD"/>
    <property type="match status" value="1"/>
</dbReference>
<gene>
    <name evidence="12" type="ORF">V3391_11890</name>
</gene>
<dbReference type="SMART" id="SM00487">
    <property type="entry name" value="DEXDc"/>
    <property type="match status" value="1"/>
</dbReference>
<evidence type="ECO:0000256" key="5">
    <source>
        <dbReference type="ARBA" id="ARBA00038437"/>
    </source>
</evidence>
<organism evidence="12 13">
    <name type="scientific">Luteimonas flava</name>
    <dbReference type="NCBI Taxonomy" id="3115822"/>
    <lineage>
        <taxon>Bacteria</taxon>
        <taxon>Pseudomonadati</taxon>
        <taxon>Pseudomonadota</taxon>
        <taxon>Gammaproteobacteria</taxon>
        <taxon>Lysobacterales</taxon>
        <taxon>Lysobacteraceae</taxon>
        <taxon>Luteimonas</taxon>
    </lineage>
</organism>
<evidence type="ECO:0000259" key="11">
    <source>
        <dbReference type="PROSITE" id="PS51195"/>
    </source>
</evidence>
<dbReference type="InterPro" id="IPR044742">
    <property type="entry name" value="DEAD/DEAH_RhlB"/>
</dbReference>
<feature type="compositionally biased region" description="Low complexity" evidence="8">
    <location>
        <begin position="395"/>
        <end position="406"/>
    </location>
</feature>
<evidence type="ECO:0000256" key="8">
    <source>
        <dbReference type="SAM" id="MobiDB-lite"/>
    </source>
</evidence>
<evidence type="ECO:0000256" key="7">
    <source>
        <dbReference type="RuleBase" id="RU000492"/>
    </source>
</evidence>
<evidence type="ECO:0000256" key="1">
    <source>
        <dbReference type="ARBA" id="ARBA00022741"/>
    </source>
</evidence>
<feature type="domain" description="Helicase ATP-binding" evidence="9">
    <location>
        <begin position="32"/>
        <end position="207"/>
    </location>
</feature>
<dbReference type="Proteomes" id="UP001358324">
    <property type="component" value="Unassembled WGS sequence"/>
</dbReference>
<dbReference type="InterPro" id="IPR050079">
    <property type="entry name" value="DEAD_box_RNA_helicase"/>
</dbReference>
<dbReference type="SUPFAM" id="SSF52540">
    <property type="entry name" value="P-loop containing nucleoside triphosphate hydrolases"/>
    <property type="match status" value="1"/>
</dbReference>
<dbReference type="PROSITE" id="PS51195">
    <property type="entry name" value="Q_MOTIF"/>
    <property type="match status" value="1"/>
</dbReference>
<sequence length="458" mass="49769">MTFEDLGLSPALLRALAENDYTTPTPIQAQAIPLILGGNDVLGGAQTGTGKTAAFGLPLLQRLAKETPPKGPRKPRALILVPTRELAVQVADNLKTYGRHLRLNVTTIFGGAGMQPQIDNLRRGVDVLIACPGRLLDHMDSGHAKLDAVEVLVLDEADRMLDMGFLPQMKRIMNRVPKQRQTLLFSATFEPRIKAMALEFMRDPQQVQVAQNSTIADTIAHRAHPVDNSRKRDLLVDLLSKRHTDQVLVFGKTKHGCNRLAEQLAESGLPAVAIHGNKSQAQRQKALDMFKSGRARILVATDVAARGLDIPNLPLVINHDLPMVAEDYVHRIGRTGRNGSTGEALSLVSPEEGGLLRQIQRMLKAEIDLTAVPGFEPSQPVRLDTPIPKNGGGQRRQPAGGRPGARMGEQKPGGERAPRKPGNRGHGKPADRSAHAHAGPKQHRPGAGRPQERRDSRA</sequence>
<feature type="region of interest" description="Disordered" evidence="8">
    <location>
        <begin position="374"/>
        <end position="458"/>
    </location>
</feature>
<dbReference type="PANTHER" id="PTHR47959">
    <property type="entry name" value="ATP-DEPENDENT RNA HELICASE RHLE-RELATED"/>
    <property type="match status" value="1"/>
</dbReference>
<feature type="short sequence motif" description="Q motif" evidence="6">
    <location>
        <begin position="1"/>
        <end position="29"/>
    </location>
</feature>
<dbReference type="InterPro" id="IPR000629">
    <property type="entry name" value="RNA-helicase_DEAD-box_CS"/>
</dbReference>
<dbReference type="PROSITE" id="PS51194">
    <property type="entry name" value="HELICASE_CTER"/>
    <property type="match status" value="1"/>
</dbReference>
<dbReference type="CDD" id="cd18787">
    <property type="entry name" value="SF2_C_DEAD"/>
    <property type="match status" value="1"/>
</dbReference>
<dbReference type="EMBL" id="JAZHBM010000002">
    <property type="protein sequence ID" value="MEF3082908.1"/>
    <property type="molecule type" value="Genomic_DNA"/>
</dbReference>
<name>A0ABU7WGC6_9GAMM</name>
<reference evidence="12 13" key="1">
    <citation type="submission" date="2024-01" db="EMBL/GenBank/DDBJ databases">
        <title>Novel species of the genus Luteimonas isolated from rivers.</title>
        <authorList>
            <person name="Lu H."/>
        </authorList>
    </citation>
    <scope>NUCLEOTIDE SEQUENCE [LARGE SCALE GENOMIC DNA]</scope>
    <source>
        <strain evidence="12 13">SMYT11W</strain>
    </source>
</reference>
<dbReference type="RefSeq" id="WP_332078611.1">
    <property type="nucleotide sequence ID" value="NZ_JAZHBM010000002.1"/>
</dbReference>
<keyword evidence="13" id="KW-1185">Reference proteome</keyword>
<dbReference type="Pfam" id="PF00271">
    <property type="entry name" value="Helicase_C"/>
    <property type="match status" value="1"/>
</dbReference>
<feature type="compositionally biased region" description="Basic and acidic residues" evidence="8">
    <location>
        <begin position="408"/>
        <end position="418"/>
    </location>
</feature>
<keyword evidence="4 7" id="KW-0067">ATP-binding</keyword>
<evidence type="ECO:0000259" key="10">
    <source>
        <dbReference type="PROSITE" id="PS51194"/>
    </source>
</evidence>
<proteinExistence type="inferred from homology"/>
<keyword evidence="3 7" id="KW-0347">Helicase</keyword>
<dbReference type="InterPro" id="IPR014001">
    <property type="entry name" value="Helicase_ATP-bd"/>
</dbReference>
<evidence type="ECO:0000256" key="6">
    <source>
        <dbReference type="PROSITE-ProRule" id="PRU00552"/>
    </source>
</evidence>
<protein>
    <submittedName>
        <fullName evidence="12">DEAD/DEAH box helicase</fullName>
    </submittedName>
</protein>